<name>A0A6V7VJY2_MELEN</name>
<feature type="compositionally biased region" description="Polar residues" evidence="1">
    <location>
        <begin position="79"/>
        <end position="88"/>
    </location>
</feature>
<dbReference type="Proteomes" id="UP000580250">
    <property type="component" value="Unassembled WGS sequence"/>
</dbReference>
<feature type="compositionally biased region" description="Basic and acidic residues" evidence="1">
    <location>
        <begin position="43"/>
        <end position="71"/>
    </location>
</feature>
<feature type="region of interest" description="Disordered" evidence="1">
    <location>
        <begin position="25"/>
        <end position="103"/>
    </location>
</feature>
<organism evidence="3 4">
    <name type="scientific">Meloidogyne enterolobii</name>
    <name type="common">Root-knot nematode worm</name>
    <name type="synonym">Meloidogyne mayaguensis</name>
    <dbReference type="NCBI Taxonomy" id="390850"/>
    <lineage>
        <taxon>Eukaryota</taxon>
        <taxon>Metazoa</taxon>
        <taxon>Ecdysozoa</taxon>
        <taxon>Nematoda</taxon>
        <taxon>Chromadorea</taxon>
        <taxon>Rhabditida</taxon>
        <taxon>Tylenchina</taxon>
        <taxon>Tylenchomorpha</taxon>
        <taxon>Tylenchoidea</taxon>
        <taxon>Meloidogynidae</taxon>
        <taxon>Meloidogyninae</taxon>
        <taxon>Meloidogyne</taxon>
    </lineage>
</organism>
<feature type="signal peptide" evidence="2">
    <location>
        <begin position="1"/>
        <end position="24"/>
    </location>
</feature>
<proteinExistence type="predicted"/>
<gene>
    <name evidence="3" type="ORF">MENT_LOCUS26873</name>
</gene>
<dbReference type="EMBL" id="CAJEWN010000248">
    <property type="protein sequence ID" value="CAD2175163.1"/>
    <property type="molecule type" value="Genomic_DNA"/>
</dbReference>
<sequence>MFFKEILFYVFILVYASSFGLSNGESEVKAKNGDPGSWFGSSRKKEPSEKEKKEPSKKEKKEPSEKSKNSENSEEPITQLPNNYTNIPNPKVNESDYGPNGDFKIYTPNHGTENVSALRQILFREDPRLNGGKVPFAFQFCPPSPPENETKTKCNDSTTGYLVCYVSQLDPGREDGIAIKYAVGNKNNDPIFKECTDKSLKSKNADKKEGNEPDYAYWNTAGPKHGLLVRYLSGGNFSFSASYLKKSFTYSVGEGNCLLMRLFEKNTFLTGFYATGPNASEKGIYPNEKKLYNKDFVKFANGLLIEDTNLVGPWLLGADVFLRNQSKFQLSTLITGNESCAPSFSYLFSKYAGIHSEVELSTKLKKHVGSSIIMYGVSTFDSFEFHHNLTLTGNDTNCLDKLEKGSETKDCNASCAKINFTNAYILNYGNNDKDCAIKLSHINNCSCLLALNGTLESSVKGVNGSVKIEIVGNQLSHGNNTFTLQPKCAAKNIPREEFKSVIGTDQPFIFKLSINNQNSTCFGKDPFNFRGDYTKLLTNSILPEDLSETKEFLHFEESNDKDEK</sequence>
<comment type="caution">
    <text evidence="3">The sequence shown here is derived from an EMBL/GenBank/DDBJ whole genome shotgun (WGS) entry which is preliminary data.</text>
</comment>
<evidence type="ECO:0000313" key="4">
    <source>
        <dbReference type="Proteomes" id="UP000580250"/>
    </source>
</evidence>
<dbReference type="AlphaFoldDB" id="A0A6V7VJY2"/>
<accession>A0A6V7VJY2</accession>
<feature type="chain" id="PRO_5028361648" evidence="2">
    <location>
        <begin position="25"/>
        <end position="564"/>
    </location>
</feature>
<evidence type="ECO:0000313" key="3">
    <source>
        <dbReference type="EMBL" id="CAD2175163.1"/>
    </source>
</evidence>
<evidence type="ECO:0000256" key="1">
    <source>
        <dbReference type="SAM" id="MobiDB-lite"/>
    </source>
</evidence>
<reference evidence="3 4" key="1">
    <citation type="submission" date="2020-08" db="EMBL/GenBank/DDBJ databases">
        <authorList>
            <person name="Koutsovoulos G."/>
            <person name="Danchin GJ E."/>
        </authorList>
    </citation>
    <scope>NUCLEOTIDE SEQUENCE [LARGE SCALE GENOMIC DNA]</scope>
</reference>
<evidence type="ECO:0000256" key="2">
    <source>
        <dbReference type="SAM" id="SignalP"/>
    </source>
</evidence>
<protein>
    <submittedName>
        <fullName evidence="3">Uncharacterized protein</fullName>
    </submittedName>
</protein>
<keyword evidence="2" id="KW-0732">Signal</keyword>